<evidence type="ECO:0008006" key="9">
    <source>
        <dbReference type="Google" id="ProtNLM"/>
    </source>
</evidence>
<name>A0A7X6CZV4_9ACTN</name>
<evidence type="ECO:0000256" key="4">
    <source>
        <dbReference type="ARBA" id="ARBA00022989"/>
    </source>
</evidence>
<protein>
    <recommendedName>
        <fullName evidence="9">Integral membrane protein</fullName>
    </recommendedName>
</protein>
<dbReference type="InterPro" id="IPR010343">
    <property type="entry name" value="ArAE_1"/>
</dbReference>
<dbReference type="EMBL" id="JAAVJD010000042">
    <property type="protein sequence ID" value="NJQ05598.1"/>
    <property type="molecule type" value="Genomic_DNA"/>
</dbReference>
<reference evidence="7 8" key="1">
    <citation type="submission" date="2020-03" db="EMBL/GenBank/DDBJ databases">
        <title>Draft genome of Streptomyces sp. ventii, isolated from the Axial Seamount in the Pacific Ocean, and resequencing of the two type strains Streptomyces lonarensis strain NCL 716 and Streptomyces bohaiensis strain 11A07.</title>
        <authorList>
            <person name="Loughran R.M."/>
            <person name="Pfannmuller K.M."/>
            <person name="Wasson B.J."/>
            <person name="Deadmond M.C."/>
            <person name="Paddock B.E."/>
            <person name="Koyack M.J."/>
            <person name="Gallegos D.A."/>
            <person name="Mitchell E.A."/>
            <person name="Ushijima B."/>
            <person name="Saw J.H."/>
            <person name="Mcphail K.L."/>
            <person name="Videau P."/>
        </authorList>
    </citation>
    <scope>NUCLEOTIDE SEQUENCE [LARGE SCALE GENOMIC DNA]</scope>
    <source>
        <strain evidence="7 8">NCL716</strain>
    </source>
</reference>
<keyword evidence="4 6" id="KW-1133">Transmembrane helix</keyword>
<evidence type="ECO:0000256" key="1">
    <source>
        <dbReference type="ARBA" id="ARBA00004651"/>
    </source>
</evidence>
<organism evidence="7 8">
    <name type="scientific">Streptomyces lonarensis</name>
    <dbReference type="NCBI Taxonomy" id="700599"/>
    <lineage>
        <taxon>Bacteria</taxon>
        <taxon>Bacillati</taxon>
        <taxon>Actinomycetota</taxon>
        <taxon>Actinomycetes</taxon>
        <taxon>Kitasatosporales</taxon>
        <taxon>Streptomycetaceae</taxon>
        <taxon>Streptomyces</taxon>
    </lineage>
</organism>
<feature type="transmembrane region" description="Helical" evidence="6">
    <location>
        <begin position="80"/>
        <end position="113"/>
    </location>
</feature>
<dbReference type="AlphaFoldDB" id="A0A7X6CZV4"/>
<evidence type="ECO:0000256" key="3">
    <source>
        <dbReference type="ARBA" id="ARBA00022692"/>
    </source>
</evidence>
<keyword evidence="8" id="KW-1185">Reference proteome</keyword>
<comment type="caution">
    <text evidence="7">The sequence shown here is derived from an EMBL/GenBank/DDBJ whole genome shotgun (WGS) entry which is preliminary data.</text>
</comment>
<sequence length="400" mass="43223">MRERAAKTADWFRRALSSSGTERDTALLVIKSTLAATAAWWVAEQVIAAESPAFAPFSAVLTMNVTIHRSLWQAARYTGAVIAGVLLQAGVVLLIGPSLIAFVVVALLALTLGRWPALGEQRSQVATAAFFAFSAYLSAESTVGRATELGQIVLLVVVGCGFGLLVNLCVFPPLRYRGAEHGLRTLAQELSTLLGDLADGLDTGDVDSERAARWCRLSDRAHRSLAAARSGMETAESSLALNPRKLLPSHRPHREFARYRRVLGAMERAVHQLASLTRSLHRWRQEENTYSYSAALTAYARFTGTLRAVTDLLTELDADRLEEQSARLCELAGEAESALQEVTASAREHDLPLADPSRPYGVLIVEAARLMEEFRLTADALTSRAGDDAAALPAGDATGR</sequence>
<evidence type="ECO:0000256" key="2">
    <source>
        <dbReference type="ARBA" id="ARBA00022475"/>
    </source>
</evidence>
<comment type="subcellular location">
    <subcellularLocation>
        <location evidence="1">Cell membrane</location>
        <topology evidence="1">Multi-pass membrane protein</topology>
    </subcellularLocation>
</comment>
<keyword evidence="3 6" id="KW-0812">Transmembrane</keyword>
<accession>A0A7X6CZV4</accession>
<feature type="transmembrane region" description="Helical" evidence="6">
    <location>
        <begin position="125"/>
        <end position="143"/>
    </location>
</feature>
<evidence type="ECO:0000313" key="8">
    <source>
        <dbReference type="Proteomes" id="UP000578686"/>
    </source>
</evidence>
<keyword evidence="5 6" id="KW-0472">Membrane</keyword>
<dbReference type="Proteomes" id="UP000578686">
    <property type="component" value="Unassembled WGS sequence"/>
</dbReference>
<evidence type="ECO:0000256" key="6">
    <source>
        <dbReference type="SAM" id="Phobius"/>
    </source>
</evidence>
<evidence type="ECO:0000256" key="5">
    <source>
        <dbReference type="ARBA" id="ARBA00023136"/>
    </source>
</evidence>
<keyword evidence="2" id="KW-1003">Cell membrane</keyword>
<dbReference type="RefSeq" id="WP_167968877.1">
    <property type="nucleotide sequence ID" value="NZ_BHZG01000027.1"/>
</dbReference>
<evidence type="ECO:0000313" key="7">
    <source>
        <dbReference type="EMBL" id="NJQ05598.1"/>
    </source>
</evidence>
<dbReference type="Pfam" id="PF06081">
    <property type="entry name" value="ArAE_1"/>
    <property type="match status" value="1"/>
</dbReference>
<proteinExistence type="predicted"/>
<gene>
    <name evidence="7" type="ORF">HCN56_08440</name>
</gene>
<feature type="transmembrane region" description="Helical" evidence="6">
    <location>
        <begin position="149"/>
        <end position="171"/>
    </location>
</feature>
<dbReference type="GO" id="GO:0005886">
    <property type="term" value="C:plasma membrane"/>
    <property type="evidence" value="ECO:0007669"/>
    <property type="project" value="UniProtKB-SubCell"/>
</dbReference>